<dbReference type="Gene3D" id="3.90.190.10">
    <property type="entry name" value="Protein tyrosine phosphatase superfamily"/>
    <property type="match status" value="1"/>
</dbReference>
<dbReference type="AlphaFoldDB" id="A0A7S0QPB4"/>
<proteinExistence type="predicted"/>
<name>A0A7S0QPB4_9CRYP</name>
<dbReference type="PANTHER" id="PTHR23339">
    <property type="entry name" value="TYROSINE SPECIFIC PROTEIN PHOSPHATASE AND DUAL SPECIFICITY PROTEIN PHOSPHATASE"/>
    <property type="match status" value="1"/>
</dbReference>
<reference evidence="2" key="1">
    <citation type="submission" date="2021-01" db="EMBL/GenBank/DDBJ databases">
        <authorList>
            <person name="Corre E."/>
            <person name="Pelletier E."/>
            <person name="Niang G."/>
            <person name="Scheremetjew M."/>
            <person name="Finn R."/>
            <person name="Kale V."/>
            <person name="Holt S."/>
            <person name="Cochrane G."/>
            <person name="Meng A."/>
            <person name="Brown T."/>
            <person name="Cohen L."/>
        </authorList>
    </citation>
    <scope>NUCLEOTIDE SEQUENCE</scope>
    <source>
        <strain evidence="2">CCAP979/52</strain>
    </source>
</reference>
<dbReference type="InterPro" id="IPR029021">
    <property type="entry name" value="Prot-tyrosine_phosphatase-like"/>
</dbReference>
<organism evidence="2">
    <name type="scientific">Cryptomonas curvata</name>
    <dbReference type="NCBI Taxonomy" id="233186"/>
    <lineage>
        <taxon>Eukaryota</taxon>
        <taxon>Cryptophyceae</taxon>
        <taxon>Cryptomonadales</taxon>
        <taxon>Cryptomonadaceae</taxon>
        <taxon>Cryptomonas</taxon>
    </lineage>
</organism>
<evidence type="ECO:0000259" key="1">
    <source>
        <dbReference type="PROSITE" id="PS50056"/>
    </source>
</evidence>
<accession>A0A7S0QPB4</accession>
<gene>
    <name evidence="2" type="ORF">CCUR1050_LOCUS19602</name>
</gene>
<feature type="domain" description="Tyrosine specific protein phosphatases" evidence="1">
    <location>
        <begin position="1"/>
        <end position="45"/>
    </location>
</feature>
<sequence>MAGLGRTGTLIALYMMRSCGFAPRGAMGWLRIVRPGCVIGEQQHFLCNSAAASRKTAAARGTTARCPSAGSSAACFAAAATCPAAVKSGRTAAGLAAQVSSGMERRCALSGPSAAVRGGRDCPCSLAGDG</sequence>
<protein>
    <recommendedName>
        <fullName evidence="1">Tyrosine specific protein phosphatases domain-containing protein</fullName>
    </recommendedName>
</protein>
<dbReference type="PROSITE" id="PS50056">
    <property type="entry name" value="TYR_PHOSPHATASE_2"/>
    <property type="match status" value="1"/>
</dbReference>
<dbReference type="InterPro" id="IPR050561">
    <property type="entry name" value="PTP"/>
</dbReference>
<dbReference type="EMBL" id="HBEZ01035654">
    <property type="protein sequence ID" value="CAD8641918.1"/>
    <property type="molecule type" value="Transcribed_RNA"/>
</dbReference>
<evidence type="ECO:0000313" key="2">
    <source>
        <dbReference type="EMBL" id="CAD8641918.1"/>
    </source>
</evidence>
<dbReference type="SUPFAM" id="SSF52799">
    <property type="entry name" value="(Phosphotyrosine protein) phosphatases II"/>
    <property type="match status" value="1"/>
</dbReference>
<dbReference type="InterPro" id="IPR000387">
    <property type="entry name" value="Tyr_Pase_dom"/>
</dbReference>